<evidence type="ECO:0000256" key="1">
    <source>
        <dbReference type="ARBA" id="ARBA00008828"/>
    </source>
</evidence>
<dbReference type="AlphaFoldDB" id="A0AAW1RNR5"/>
<dbReference type="InterPro" id="IPR011989">
    <property type="entry name" value="ARM-like"/>
</dbReference>
<organism evidence="4 5">
    <name type="scientific">Apatococcus lobatus</name>
    <dbReference type="NCBI Taxonomy" id="904363"/>
    <lineage>
        <taxon>Eukaryota</taxon>
        <taxon>Viridiplantae</taxon>
        <taxon>Chlorophyta</taxon>
        <taxon>core chlorophytes</taxon>
        <taxon>Trebouxiophyceae</taxon>
        <taxon>Chlorellales</taxon>
        <taxon>Chlorellaceae</taxon>
        <taxon>Apatococcus</taxon>
    </lineage>
</organism>
<feature type="region of interest" description="Disordered" evidence="2">
    <location>
        <begin position="1"/>
        <end position="26"/>
    </location>
</feature>
<dbReference type="Pfam" id="PF05004">
    <property type="entry name" value="IFRD"/>
    <property type="match status" value="1"/>
</dbReference>
<dbReference type="EMBL" id="JALJOS010000008">
    <property type="protein sequence ID" value="KAK9835429.1"/>
    <property type="molecule type" value="Genomic_DNA"/>
</dbReference>
<evidence type="ECO:0000313" key="4">
    <source>
        <dbReference type="EMBL" id="KAK9835429.1"/>
    </source>
</evidence>
<gene>
    <name evidence="4" type="ORF">WJX74_000019</name>
</gene>
<dbReference type="Proteomes" id="UP001438707">
    <property type="component" value="Unassembled WGS sequence"/>
</dbReference>
<keyword evidence="5" id="KW-1185">Reference proteome</keyword>
<dbReference type="PANTHER" id="PTHR12354">
    <property type="entry name" value="INTERFERON-RELATED DEVELOPMENTAL REGULATOR"/>
    <property type="match status" value="1"/>
</dbReference>
<accession>A0AAW1RNR5</accession>
<sequence>MGRKGRNRRSEAEVDDDAASTSTSNTLASVSELGSEALSNGDPWEDCIELLFEKRSSTREQALDTLNRLFMSGFMYDEADAKQSTLTGLFIGSIKRGGSSECALACKALGFMTLTLGPCEQTEGYWCEARTALQGVLESSKDFGAKAAALQSLALLCFIAAEEPSDTEELLSLMQKHWTSGRGPVVQAAALRAWSLLLTTAPSGLLDSDFIEASLGKLAKCLHSGSVDVRAAGGEAAALLYHCSGLAALDSDPAADGENGMSSQSAAQQLGMADIVDRMKDLAKNTGDASRRSRKDRAALRSTFKDLINVVEDGSQTESKVKLRHGDAVYITTLAGNVQLDAMRSLLGSGFQAHMQHNPFLHTVFRFQPLEDPVDKLTPAEKRLMRSPSSVSSKMRSQSLRRVQGSRGILLDDCSF</sequence>
<proteinExistence type="inferred from homology"/>
<name>A0AAW1RNR5_9CHLO</name>
<dbReference type="InterPro" id="IPR007701">
    <property type="entry name" value="Interferon-rel_develop_reg_N"/>
</dbReference>
<evidence type="ECO:0000313" key="5">
    <source>
        <dbReference type="Proteomes" id="UP001438707"/>
    </source>
</evidence>
<protein>
    <recommendedName>
        <fullName evidence="3">Interferon-related developmental regulator N-terminal domain-containing protein</fullName>
    </recommendedName>
</protein>
<dbReference type="PANTHER" id="PTHR12354:SF1">
    <property type="entry name" value="INTERFERON-RELATED DEVELOPMENTAL REGULATOR 1"/>
    <property type="match status" value="1"/>
</dbReference>
<feature type="domain" description="Interferon-related developmental regulator N-terminal" evidence="3">
    <location>
        <begin position="39"/>
        <end position="312"/>
    </location>
</feature>
<evidence type="ECO:0000259" key="3">
    <source>
        <dbReference type="Pfam" id="PF05004"/>
    </source>
</evidence>
<dbReference type="InterPro" id="IPR016024">
    <property type="entry name" value="ARM-type_fold"/>
</dbReference>
<dbReference type="Gene3D" id="1.25.10.10">
    <property type="entry name" value="Leucine-rich Repeat Variant"/>
    <property type="match status" value="1"/>
</dbReference>
<comment type="similarity">
    <text evidence="1">Belongs to the IFRD family.</text>
</comment>
<evidence type="ECO:0000256" key="2">
    <source>
        <dbReference type="SAM" id="MobiDB-lite"/>
    </source>
</evidence>
<dbReference type="SUPFAM" id="SSF48371">
    <property type="entry name" value="ARM repeat"/>
    <property type="match status" value="1"/>
</dbReference>
<dbReference type="InterPro" id="IPR039777">
    <property type="entry name" value="IFRD"/>
</dbReference>
<comment type="caution">
    <text evidence="4">The sequence shown here is derived from an EMBL/GenBank/DDBJ whole genome shotgun (WGS) entry which is preliminary data.</text>
</comment>
<reference evidence="4 5" key="1">
    <citation type="journal article" date="2024" name="Nat. Commun.">
        <title>Phylogenomics reveals the evolutionary origins of lichenization in chlorophyte algae.</title>
        <authorList>
            <person name="Puginier C."/>
            <person name="Libourel C."/>
            <person name="Otte J."/>
            <person name="Skaloud P."/>
            <person name="Haon M."/>
            <person name="Grisel S."/>
            <person name="Petersen M."/>
            <person name="Berrin J.G."/>
            <person name="Delaux P.M."/>
            <person name="Dal Grande F."/>
            <person name="Keller J."/>
        </authorList>
    </citation>
    <scope>NUCLEOTIDE SEQUENCE [LARGE SCALE GENOMIC DNA]</scope>
    <source>
        <strain evidence="4 5">SAG 2145</strain>
    </source>
</reference>